<keyword evidence="3" id="KW-0285">Flavoprotein</keyword>
<keyword evidence="5" id="KW-0560">Oxidoreductase</keyword>
<dbReference type="EMBL" id="PDCP01000127">
    <property type="protein sequence ID" value="PEG33270.1"/>
    <property type="molecule type" value="Genomic_DNA"/>
</dbReference>
<sequence>MRGRSMSSWRDSVPELQKRLSGRAFTPESAGYDNEIAVFNTAVQHRPALVVGAADAEDVVQAVRFAARHGLHIAVLNTGHGPSLPAGDGALMITTRRMSEIAIDTGTGTARVEAGVRFGDLVQAAAVHGLAPLAGSAPGVGVVGYTLGGGASLTMGRKFGWAADHVSAIDVVTADGQLRRVSAHSEADLFGGLLGGKSNFGVVTAMEFALFAVTHLYAGALFYAGEHIRGVLQEYRRFTMTAPDEISSGVTVLNLPPMPGLPSFMTGKLIVSVSLSCVGNSVVGKRLVEPLRHAAPLLMDTMADIPYNQFGQISAEPTDPAPALEHFGLLRELTDDTVKAIVEVVDSAAHNGINIIHIRHLGGAFGRPPAVANAVGSRDAAFAFFALTVVPPGHRVADYRDCGAELVEALKPWLHDHAHPGLLGPADATVERTRRAYDPATYRMLQIVKTMYDARNSFRFNHNVPPG</sequence>
<dbReference type="InterPro" id="IPR050416">
    <property type="entry name" value="FAD-linked_Oxidoreductase"/>
</dbReference>
<accession>A0A2A7MNY9</accession>
<dbReference type="Gene3D" id="3.40.462.20">
    <property type="match status" value="1"/>
</dbReference>
<evidence type="ECO:0000256" key="3">
    <source>
        <dbReference type="ARBA" id="ARBA00022630"/>
    </source>
</evidence>
<dbReference type="PANTHER" id="PTHR42973:SF39">
    <property type="entry name" value="FAD-BINDING PCMH-TYPE DOMAIN-CONTAINING PROTEIN"/>
    <property type="match status" value="1"/>
</dbReference>
<dbReference type="Pfam" id="PF08031">
    <property type="entry name" value="BBE"/>
    <property type="match status" value="1"/>
</dbReference>
<dbReference type="Proteomes" id="UP000220914">
    <property type="component" value="Unassembled WGS sequence"/>
</dbReference>
<dbReference type="InterPro" id="IPR006094">
    <property type="entry name" value="Oxid_FAD_bind_N"/>
</dbReference>
<dbReference type="InterPro" id="IPR012951">
    <property type="entry name" value="BBE"/>
</dbReference>
<dbReference type="PANTHER" id="PTHR42973">
    <property type="entry name" value="BINDING OXIDOREDUCTASE, PUTATIVE (AFU_ORTHOLOGUE AFUA_1G17690)-RELATED"/>
    <property type="match status" value="1"/>
</dbReference>
<evidence type="ECO:0000256" key="2">
    <source>
        <dbReference type="ARBA" id="ARBA00005466"/>
    </source>
</evidence>
<dbReference type="SUPFAM" id="SSF56176">
    <property type="entry name" value="FAD-binding/transporter-associated domain-like"/>
    <property type="match status" value="1"/>
</dbReference>
<protein>
    <recommendedName>
        <fullName evidence="6">FAD-binding PCMH-type domain-containing protein</fullName>
    </recommendedName>
</protein>
<evidence type="ECO:0000256" key="1">
    <source>
        <dbReference type="ARBA" id="ARBA00001974"/>
    </source>
</evidence>
<dbReference type="GO" id="GO:0071949">
    <property type="term" value="F:FAD binding"/>
    <property type="evidence" value="ECO:0007669"/>
    <property type="project" value="InterPro"/>
</dbReference>
<evidence type="ECO:0000313" key="8">
    <source>
        <dbReference type="Proteomes" id="UP000220914"/>
    </source>
</evidence>
<dbReference type="InterPro" id="IPR036318">
    <property type="entry name" value="FAD-bd_PCMH-like_sf"/>
</dbReference>
<feature type="domain" description="FAD-binding PCMH-type" evidence="6">
    <location>
        <begin position="43"/>
        <end position="213"/>
    </location>
</feature>
<evidence type="ECO:0000313" key="7">
    <source>
        <dbReference type="EMBL" id="PEG33270.1"/>
    </source>
</evidence>
<dbReference type="Gene3D" id="3.30.465.10">
    <property type="match status" value="1"/>
</dbReference>
<dbReference type="InterPro" id="IPR016167">
    <property type="entry name" value="FAD-bd_PCMH_sub1"/>
</dbReference>
<evidence type="ECO:0000256" key="5">
    <source>
        <dbReference type="ARBA" id="ARBA00023002"/>
    </source>
</evidence>
<comment type="cofactor">
    <cofactor evidence="1">
        <name>FAD</name>
        <dbReference type="ChEBI" id="CHEBI:57692"/>
    </cofactor>
</comment>
<dbReference type="AlphaFoldDB" id="A0A2A7MNY9"/>
<dbReference type="Gene3D" id="3.30.43.10">
    <property type="entry name" value="Uridine Diphospho-n-acetylenolpyruvylglucosamine Reductase, domain 2"/>
    <property type="match status" value="1"/>
</dbReference>
<dbReference type="PROSITE" id="PS51387">
    <property type="entry name" value="FAD_PCMH"/>
    <property type="match status" value="1"/>
</dbReference>
<gene>
    <name evidence="7" type="ORF">CQY20_31655</name>
</gene>
<comment type="caution">
    <text evidence="7">The sequence shown here is derived from an EMBL/GenBank/DDBJ whole genome shotgun (WGS) entry which is preliminary data.</text>
</comment>
<reference evidence="7 8" key="1">
    <citation type="submission" date="2017-10" db="EMBL/GenBank/DDBJ databases">
        <title>The new phylogeny of genus Mycobacterium.</title>
        <authorList>
            <person name="Tortoli E."/>
            <person name="Trovato A."/>
            <person name="Cirillo D.M."/>
        </authorList>
    </citation>
    <scope>NUCLEOTIDE SEQUENCE [LARGE SCALE GENOMIC DNA]</scope>
    <source>
        <strain evidence="7 8">CCUG37673</strain>
    </source>
</reference>
<dbReference type="GO" id="GO:0016491">
    <property type="term" value="F:oxidoreductase activity"/>
    <property type="evidence" value="ECO:0007669"/>
    <property type="project" value="UniProtKB-KW"/>
</dbReference>
<dbReference type="InterPro" id="IPR016166">
    <property type="entry name" value="FAD-bd_PCMH"/>
</dbReference>
<evidence type="ECO:0000259" key="6">
    <source>
        <dbReference type="PROSITE" id="PS51387"/>
    </source>
</evidence>
<keyword evidence="8" id="KW-1185">Reference proteome</keyword>
<name>A0A2A7MNY9_MYCAG</name>
<keyword evidence="4" id="KW-0274">FAD</keyword>
<comment type="similarity">
    <text evidence="2">Belongs to the oxygen-dependent FAD-linked oxidoreductase family.</text>
</comment>
<organism evidence="7 8">
    <name type="scientific">Mycolicibacterium agri</name>
    <name type="common">Mycobacterium agri</name>
    <dbReference type="NCBI Taxonomy" id="36811"/>
    <lineage>
        <taxon>Bacteria</taxon>
        <taxon>Bacillati</taxon>
        <taxon>Actinomycetota</taxon>
        <taxon>Actinomycetes</taxon>
        <taxon>Mycobacteriales</taxon>
        <taxon>Mycobacteriaceae</taxon>
        <taxon>Mycolicibacterium</taxon>
    </lineage>
</organism>
<dbReference type="OrthoDB" id="545125at2"/>
<proteinExistence type="inferred from homology"/>
<evidence type="ECO:0000256" key="4">
    <source>
        <dbReference type="ARBA" id="ARBA00022827"/>
    </source>
</evidence>
<dbReference type="InterPro" id="IPR016169">
    <property type="entry name" value="FAD-bd_PCMH_sub2"/>
</dbReference>
<dbReference type="Pfam" id="PF01565">
    <property type="entry name" value="FAD_binding_4"/>
    <property type="match status" value="1"/>
</dbReference>